<evidence type="ECO:0000259" key="7">
    <source>
        <dbReference type="Pfam" id="PF07993"/>
    </source>
</evidence>
<dbReference type="AlphaFoldDB" id="B9SCQ8"/>
<dbReference type="STRING" id="3988.B9SCQ8"/>
<dbReference type="PANTHER" id="PTHR11011:SF84">
    <property type="entry name" value="ACYL-COA REDUCTASE-LIKE PROTEIN, PUTATIVE-RELATED"/>
    <property type="match status" value="1"/>
</dbReference>
<dbReference type="OrthoDB" id="429813at2759"/>
<proteinExistence type="inferred from homology"/>
<comment type="function">
    <text evidence="4">Catalyzes the reduction of fatty acyl-CoA to fatty alcohols.</text>
</comment>
<accession>B9SCQ8</accession>
<reference evidence="9" key="1">
    <citation type="journal article" date="2010" name="Nat. Biotechnol.">
        <title>Draft genome sequence of the oilseed species Ricinus communis.</title>
        <authorList>
            <person name="Chan A.P."/>
            <person name="Crabtree J."/>
            <person name="Zhao Q."/>
            <person name="Lorenzi H."/>
            <person name="Orvis J."/>
            <person name="Puiu D."/>
            <person name="Melake-Berhan A."/>
            <person name="Jones K.M."/>
            <person name="Redman J."/>
            <person name="Chen G."/>
            <person name="Cahoon E.B."/>
            <person name="Gedil M."/>
            <person name="Stanke M."/>
            <person name="Haas B.J."/>
            <person name="Wortman J.R."/>
            <person name="Fraser-Liggett C.M."/>
            <person name="Ravel J."/>
            <person name="Rabinowicz P.D."/>
        </authorList>
    </citation>
    <scope>NUCLEOTIDE SEQUENCE [LARGE SCALE GENOMIC DNA]</scope>
    <source>
        <strain evidence="9">cv. Hale</strain>
    </source>
</reference>
<dbReference type="GO" id="GO:0102965">
    <property type="term" value="F:alcohol-forming long-chain fatty acyl-CoA reductase activity"/>
    <property type="evidence" value="ECO:0007669"/>
    <property type="project" value="UniProtKB-EC"/>
</dbReference>
<dbReference type="eggNOG" id="KOG1221">
    <property type="taxonomic scope" value="Eukaryota"/>
</dbReference>
<evidence type="ECO:0000256" key="3">
    <source>
        <dbReference type="ARBA" id="ARBA00023098"/>
    </source>
</evidence>
<dbReference type="InterPro" id="IPR036291">
    <property type="entry name" value="NAD(P)-bd_dom_sf"/>
</dbReference>
<dbReference type="InterPro" id="IPR013120">
    <property type="entry name" value="FAR_NAD-bd"/>
</dbReference>
<evidence type="ECO:0000256" key="5">
    <source>
        <dbReference type="SAM" id="Coils"/>
    </source>
</evidence>
<dbReference type="InterPro" id="IPR026055">
    <property type="entry name" value="FAR"/>
</dbReference>
<dbReference type="GO" id="GO:0035336">
    <property type="term" value="P:long-chain fatty-acyl-CoA metabolic process"/>
    <property type="evidence" value="ECO:0000318"/>
    <property type="project" value="GO_Central"/>
</dbReference>
<evidence type="ECO:0000256" key="4">
    <source>
        <dbReference type="RuleBase" id="RU363097"/>
    </source>
</evidence>
<dbReference type="InParanoid" id="B9SCQ8"/>
<gene>
    <name evidence="8" type="ORF">RCOM_1279610</name>
</gene>
<keyword evidence="3 4" id="KW-0443">Lipid metabolism</keyword>
<organism evidence="8 9">
    <name type="scientific">Ricinus communis</name>
    <name type="common">Castor bean</name>
    <dbReference type="NCBI Taxonomy" id="3988"/>
    <lineage>
        <taxon>Eukaryota</taxon>
        <taxon>Viridiplantae</taxon>
        <taxon>Streptophyta</taxon>
        <taxon>Embryophyta</taxon>
        <taxon>Tracheophyta</taxon>
        <taxon>Spermatophyta</taxon>
        <taxon>Magnoliopsida</taxon>
        <taxon>eudicotyledons</taxon>
        <taxon>Gunneridae</taxon>
        <taxon>Pentapetalae</taxon>
        <taxon>rosids</taxon>
        <taxon>fabids</taxon>
        <taxon>Malpighiales</taxon>
        <taxon>Euphorbiaceae</taxon>
        <taxon>Acalyphoideae</taxon>
        <taxon>Acalypheae</taxon>
        <taxon>Ricinus</taxon>
    </lineage>
</organism>
<dbReference type="KEGG" id="rcu:8263347"/>
<dbReference type="Pfam" id="PF03015">
    <property type="entry name" value="Sterile"/>
    <property type="match status" value="1"/>
</dbReference>
<dbReference type="Gene3D" id="3.40.50.720">
    <property type="entry name" value="NAD(P)-binding Rossmann-like Domain"/>
    <property type="match status" value="1"/>
</dbReference>
<keyword evidence="4" id="KW-0560">Oxidoreductase</keyword>
<dbReference type="EC" id="1.2.1.84" evidence="4"/>
<dbReference type="GO" id="GO:0010345">
    <property type="term" value="P:suberin biosynthetic process"/>
    <property type="evidence" value="ECO:0000318"/>
    <property type="project" value="GO_Central"/>
</dbReference>
<evidence type="ECO:0000256" key="1">
    <source>
        <dbReference type="ARBA" id="ARBA00005928"/>
    </source>
</evidence>
<evidence type="ECO:0000313" key="9">
    <source>
        <dbReference type="Proteomes" id="UP000008311"/>
    </source>
</evidence>
<name>B9SCQ8_RICCO</name>
<dbReference type="FunCoup" id="B9SCQ8">
    <property type="interactions" value="324"/>
</dbReference>
<sequence length="493" mass="56035">MEVGSILEFLENKTILATGATGYLAKIFVEKVLRVQPNVKKLYLLLRAADADSAMERLNREVIGKDLFKGVREKYGSSLNSFVSEKMTPIPGDISREDLGIEDFNLRDEILKDIDVVINFAATTNFDERYDVALGVNTLGALNVLNFAKKCLKIRMLVHVSTAYVCGEDTGLILEKPFPMGEAKKGNRKIDIEEEKKLVQEKLNELESENASEKEITAIMKDFGIERARMFGWPNTYVFTKAMGEMILMHMKEDLSLLIIRPTMITSTYREPFPGWIEGARTVDSVIVGYGKGKVGCFVSRPESVLDVIPADMVVNGIIVAMATRAQKQASEIIYQIGSSLRNPLKLSSVNDFSYRYFSANPWINKEGVPVKTSKAIILSSMTKFYIYMAFRFQLPLKALQVATILVLKNYQDMCTVLDRKVKLVMRLVQLYKPYVFFEGSFDDSNSEKLRIEARERSLELKEMDEFNFDPTEIDWENYMMSVHIPGLVKYVM</sequence>
<dbReference type="CDD" id="cd09071">
    <property type="entry name" value="FAR_C"/>
    <property type="match status" value="1"/>
</dbReference>
<dbReference type="EMBL" id="EQ973924">
    <property type="protein sequence ID" value="EEF38503.1"/>
    <property type="molecule type" value="Genomic_DNA"/>
</dbReference>
<keyword evidence="5" id="KW-0175">Coiled coil</keyword>
<evidence type="ECO:0000259" key="6">
    <source>
        <dbReference type="Pfam" id="PF03015"/>
    </source>
</evidence>
<dbReference type="GO" id="GO:0080019">
    <property type="term" value="F:alcohol-forming very long-chain fatty acyl-CoA reductase activity"/>
    <property type="evidence" value="ECO:0000318"/>
    <property type="project" value="GO_Central"/>
</dbReference>
<dbReference type="Pfam" id="PF07993">
    <property type="entry name" value="NAD_binding_4"/>
    <property type="match status" value="1"/>
</dbReference>
<dbReference type="PANTHER" id="PTHR11011">
    <property type="entry name" value="MALE STERILITY PROTEIN 2-RELATED"/>
    <property type="match status" value="1"/>
</dbReference>
<comment type="similarity">
    <text evidence="1 4">Belongs to the fatty acyl-CoA reductase family.</text>
</comment>
<feature type="domain" description="Thioester reductase (TE)" evidence="7">
    <location>
        <begin position="18"/>
        <end position="318"/>
    </location>
</feature>
<keyword evidence="9" id="KW-1185">Reference proteome</keyword>
<comment type="catalytic activity">
    <reaction evidence="4">
        <text>a long-chain fatty acyl-CoA + 2 NADPH + 2 H(+) = a long-chain primary fatty alcohol + 2 NADP(+) + CoA</text>
        <dbReference type="Rhea" id="RHEA:52716"/>
        <dbReference type="ChEBI" id="CHEBI:15378"/>
        <dbReference type="ChEBI" id="CHEBI:57287"/>
        <dbReference type="ChEBI" id="CHEBI:57783"/>
        <dbReference type="ChEBI" id="CHEBI:58349"/>
        <dbReference type="ChEBI" id="CHEBI:77396"/>
        <dbReference type="ChEBI" id="CHEBI:83139"/>
        <dbReference type="EC" id="1.2.1.84"/>
    </reaction>
</comment>
<dbReference type="Proteomes" id="UP000008311">
    <property type="component" value="Unassembled WGS sequence"/>
</dbReference>
<protein>
    <recommendedName>
        <fullName evidence="4">Fatty acyl-CoA reductase</fullName>
        <ecNumber evidence="4">1.2.1.84</ecNumber>
    </recommendedName>
</protein>
<dbReference type="InterPro" id="IPR033640">
    <property type="entry name" value="FAR_C"/>
</dbReference>
<dbReference type="CDD" id="cd05236">
    <property type="entry name" value="FAR-N_SDR_e"/>
    <property type="match status" value="1"/>
</dbReference>
<evidence type="ECO:0000313" key="8">
    <source>
        <dbReference type="EMBL" id="EEF38503.1"/>
    </source>
</evidence>
<feature type="domain" description="Fatty acyl-CoA reductase C-terminal" evidence="6">
    <location>
        <begin position="395"/>
        <end position="493"/>
    </location>
</feature>
<keyword evidence="4" id="KW-0521">NADP</keyword>
<dbReference type="SUPFAM" id="SSF51735">
    <property type="entry name" value="NAD(P)-binding Rossmann-fold domains"/>
    <property type="match status" value="1"/>
</dbReference>
<feature type="coiled-coil region" evidence="5">
    <location>
        <begin position="189"/>
        <end position="216"/>
    </location>
</feature>
<keyword evidence="2 4" id="KW-0444">Lipid biosynthesis</keyword>
<evidence type="ECO:0000256" key="2">
    <source>
        <dbReference type="ARBA" id="ARBA00022516"/>
    </source>
</evidence>